<dbReference type="OrthoDB" id="9780147at2"/>
<dbReference type="GO" id="GO:0016853">
    <property type="term" value="F:isomerase activity"/>
    <property type="evidence" value="ECO:0007669"/>
    <property type="project" value="UniProtKB-KW"/>
</dbReference>
<evidence type="ECO:0000256" key="7">
    <source>
        <dbReference type="SAM" id="SignalP"/>
    </source>
</evidence>
<evidence type="ECO:0000313" key="10">
    <source>
        <dbReference type="Proteomes" id="UP000199615"/>
    </source>
</evidence>
<dbReference type="CDD" id="cd03023">
    <property type="entry name" value="DsbA_Com1_like"/>
    <property type="match status" value="1"/>
</dbReference>
<dbReference type="RefSeq" id="WP_092681047.1">
    <property type="nucleotide sequence ID" value="NZ_FODT01000001.1"/>
</dbReference>
<comment type="function">
    <text evidence="1">May be required for disulfide bond formation in some proteins.</text>
</comment>
<dbReference type="SUPFAM" id="SSF52833">
    <property type="entry name" value="Thioredoxin-like"/>
    <property type="match status" value="1"/>
</dbReference>
<evidence type="ECO:0000256" key="6">
    <source>
        <dbReference type="ARBA" id="ARBA00023284"/>
    </source>
</evidence>
<dbReference type="InterPro" id="IPR036249">
    <property type="entry name" value="Thioredoxin-like_sf"/>
</dbReference>
<dbReference type="Pfam" id="PF13462">
    <property type="entry name" value="Thioredoxin_4"/>
    <property type="match status" value="1"/>
</dbReference>
<feature type="signal peptide" evidence="7">
    <location>
        <begin position="1"/>
        <end position="29"/>
    </location>
</feature>
<name>A0A1H8LNT7_9BRAD</name>
<evidence type="ECO:0000256" key="3">
    <source>
        <dbReference type="ARBA" id="ARBA00022729"/>
    </source>
</evidence>
<dbReference type="GO" id="GO:0015036">
    <property type="term" value="F:disulfide oxidoreductase activity"/>
    <property type="evidence" value="ECO:0007669"/>
    <property type="project" value="UniProtKB-ARBA"/>
</dbReference>
<dbReference type="AlphaFoldDB" id="A0A1H8LNT7"/>
<dbReference type="PROSITE" id="PS00194">
    <property type="entry name" value="THIOREDOXIN_1"/>
    <property type="match status" value="1"/>
</dbReference>
<evidence type="ECO:0000313" key="9">
    <source>
        <dbReference type="EMBL" id="SEO06749.1"/>
    </source>
</evidence>
<dbReference type="EMBL" id="FODT01000001">
    <property type="protein sequence ID" value="SEO06749.1"/>
    <property type="molecule type" value="Genomic_DNA"/>
</dbReference>
<reference evidence="10" key="1">
    <citation type="submission" date="2016-10" db="EMBL/GenBank/DDBJ databases">
        <authorList>
            <person name="Varghese N."/>
            <person name="Submissions S."/>
        </authorList>
    </citation>
    <scope>NUCLEOTIDE SEQUENCE [LARGE SCALE GENOMIC DNA]</scope>
    <source>
        <strain evidence="10">DSM 123</strain>
    </source>
</reference>
<keyword evidence="6" id="KW-0676">Redox-active center</keyword>
<dbReference type="PANTHER" id="PTHR13887:SF14">
    <property type="entry name" value="DISULFIDE BOND FORMATION PROTEIN D"/>
    <property type="match status" value="1"/>
</dbReference>
<dbReference type="InterPro" id="IPR012336">
    <property type="entry name" value="Thioredoxin-like_fold"/>
</dbReference>
<protein>
    <submittedName>
        <fullName evidence="9">Protein-disulfide isomerase</fullName>
    </submittedName>
</protein>
<organism evidence="9 10">
    <name type="scientific">Rhodopseudomonas pseudopalustris</name>
    <dbReference type="NCBI Taxonomy" id="1513892"/>
    <lineage>
        <taxon>Bacteria</taxon>
        <taxon>Pseudomonadati</taxon>
        <taxon>Pseudomonadota</taxon>
        <taxon>Alphaproteobacteria</taxon>
        <taxon>Hyphomicrobiales</taxon>
        <taxon>Nitrobacteraceae</taxon>
        <taxon>Rhodopseudomonas</taxon>
    </lineage>
</organism>
<keyword evidence="10" id="KW-1185">Reference proteome</keyword>
<keyword evidence="3 7" id="KW-0732">Signal</keyword>
<dbReference type="InterPro" id="IPR013766">
    <property type="entry name" value="Thioredoxin_domain"/>
</dbReference>
<dbReference type="PANTHER" id="PTHR13887">
    <property type="entry name" value="GLUTATHIONE S-TRANSFERASE KAPPA"/>
    <property type="match status" value="1"/>
</dbReference>
<keyword evidence="9" id="KW-0413">Isomerase</keyword>
<evidence type="ECO:0000256" key="4">
    <source>
        <dbReference type="ARBA" id="ARBA00023002"/>
    </source>
</evidence>
<dbReference type="InterPro" id="IPR017937">
    <property type="entry name" value="Thioredoxin_CS"/>
</dbReference>
<proteinExistence type="inferred from homology"/>
<keyword evidence="5" id="KW-1015">Disulfide bond</keyword>
<sequence length="210" mass="22677">MNRRQSLMILGGIATLPLAKFFSTPPAWAEGINPNAILKDPDAPESGNPKGNLTIVNYFDYNCPYCKQSEPDLEQVVRNDGNIRLIYKDWPILTEASVYGAQIALGSKYQGKYHAAHTALMTIPGRGISKDQMRDAVAAAGVDMTRLQGDLDTHGDAITALLRRTLTQANALGLQGTPVYLIGPFKVAAALDAAAFKKVVDQARARPPAK</sequence>
<evidence type="ECO:0000259" key="8">
    <source>
        <dbReference type="PROSITE" id="PS51352"/>
    </source>
</evidence>
<keyword evidence="4" id="KW-0560">Oxidoreductase</keyword>
<evidence type="ECO:0000256" key="2">
    <source>
        <dbReference type="ARBA" id="ARBA00005791"/>
    </source>
</evidence>
<comment type="similarity">
    <text evidence="2">Belongs to the thioredoxin family. DsbA subfamily.</text>
</comment>
<accession>A0A1H8LNT7</accession>
<feature type="chain" id="PRO_5011588204" evidence="7">
    <location>
        <begin position="30"/>
        <end position="210"/>
    </location>
</feature>
<gene>
    <name evidence="9" type="ORF">SAMN05444123_101155</name>
</gene>
<feature type="domain" description="Thioredoxin" evidence="8">
    <location>
        <begin position="13"/>
        <end position="205"/>
    </location>
</feature>
<evidence type="ECO:0000256" key="5">
    <source>
        <dbReference type="ARBA" id="ARBA00023157"/>
    </source>
</evidence>
<dbReference type="Gene3D" id="3.40.30.10">
    <property type="entry name" value="Glutaredoxin"/>
    <property type="match status" value="1"/>
</dbReference>
<dbReference type="PROSITE" id="PS51352">
    <property type="entry name" value="THIOREDOXIN_2"/>
    <property type="match status" value="1"/>
</dbReference>
<evidence type="ECO:0000256" key="1">
    <source>
        <dbReference type="ARBA" id="ARBA00003565"/>
    </source>
</evidence>
<dbReference type="Proteomes" id="UP000199615">
    <property type="component" value="Unassembled WGS sequence"/>
</dbReference>